<feature type="region of interest" description="Disordered" evidence="2">
    <location>
        <begin position="33"/>
        <end position="62"/>
    </location>
</feature>
<dbReference type="InterPro" id="IPR016047">
    <property type="entry name" value="M23ase_b-sheet_dom"/>
</dbReference>
<evidence type="ECO:0000259" key="5">
    <source>
        <dbReference type="Pfam" id="PF24568"/>
    </source>
</evidence>
<dbReference type="GO" id="GO:0004222">
    <property type="term" value="F:metalloendopeptidase activity"/>
    <property type="evidence" value="ECO:0007669"/>
    <property type="project" value="TreeGrafter"/>
</dbReference>
<dbReference type="Gene3D" id="6.10.250.3150">
    <property type="match status" value="1"/>
</dbReference>
<dbReference type="CDD" id="cd12797">
    <property type="entry name" value="M23_peptidase"/>
    <property type="match status" value="1"/>
</dbReference>
<name>A0A2P6MH56_ALKUR</name>
<feature type="domain" description="Peptidoglycan hydrolase PcsB coiled-coil" evidence="5">
    <location>
        <begin position="106"/>
        <end position="179"/>
    </location>
</feature>
<dbReference type="PANTHER" id="PTHR21666">
    <property type="entry name" value="PEPTIDASE-RELATED"/>
    <property type="match status" value="1"/>
</dbReference>
<evidence type="ECO:0000256" key="3">
    <source>
        <dbReference type="SAM" id="SignalP"/>
    </source>
</evidence>
<accession>A0A2P6MH56</accession>
<feature type="region of interest" description="Disordered" evidence="2">
    <location>
        <begin position="264"/>
        <end position="357"/>
    </location>
</feature>
<feature type="compositionally biased region" description="Basic and acidic residues" evidence="2">
    <location>
        <begin position="264"/>
        <end position="293"/>
    </location>
</feature>
<evidence type="ECO:0000256" key="2">
    <source>
        <dbReference type="SAM" id="MobiDB-lite"/>
    </source>
</evidence>
<evidence type="ECO:0000313" key="6">
    <source>
        <dbReference type="EMBL" id="PRO65608.1"/>
    </source>
</evidence>
<keyword evidence="1 3" id="KW-0732">Signal</keyword>
<reference evidence="6 7" key="1">
    <citation type="submission" date="2018-03" db="EMBL/GenBank/DDBJ databases">
        <title>Bacillus urumqiensis sp. nov., a moderately haloalkaliphilic bacterium isolated from a salt lake.</title>
        <authorList>
            <person name="Zhao B."/>
            <person name="Liao Z."/>
        </authorList>
    </citation>
    <scope>NUCLEOTIDE SEQUENCE [LARGE SCALE GENOMIC DNA]</scope>
    <source>
        <strain evidence="6 7">BZ-SZ-XJ18</strain>
    </source>
</reference>
<proteinExistence type="predicted"/>
<comment type="caution">
    <text evidence="6">The sequence shown here is derived from an EMBL/GenBank/DDBJ whole genome shotgun (WGS) entry which is preliminary data.</text>
</comment>
<dbReference type="Pfam" id="PF24568">
    <property type="entry name" value="CC_PcsB"/>
    <property type="match status" value="1"/>
</dbReference>
<evidence type="ECO:0000313" key="7">
    <source>
        <dbReference type="Proteomes" id="UP000243650"/>
    </source>
</evidence>
<protein>
    <submittedName>
        <fullName evidence="6">Peptidase M23</fullName>
    </submittedName>
</protein>
<dbReference type="Proteomes" id="UP000243650">
    <property type="component" value="Unassembled WGS sequence"/>
</dbReference>
<dbReference type="EMBL" id="PVNS01000007">
    <property type="protein sequence ID" value="PRO65608.1"/>
    <property type="molecule type" value="Genomic_DNA"/>
</dbReference>
<dbReference type="OrthoDB" id="9805070at2"/>
<dbReference type="InterPro" id="IPR011055">
    <property type="entry name" value="Dup_hybrid_motif"/>
</dbReference>
<dbReference type="SUPFAM" id="SSF51261">
    <property type="entry name" value="Duplicated hybrid motif"/>
    <property type="match status" value="1"/>
</dbReference>
<evidence type="ECO:0000256" key="1">
    <source>
        <dbReference type="ARBA" id="ARBA00022729"/>
    </source>
</evidence>
<evidence type="ECO:0000259" key="4">
    <source>
        <dbReference type="Pfam" id="PF01551"/>
    </source>
</evidence>
<feature type="chain" id="PRO_5039691779" evidence="3">
    <location>
        <begin position="26"/>
        <end position="457"/>
    </location>
</feature>
<sequence>MTDLSKSIILAALSALLLFPAAAAAEDRGEQLKQEINEYQQEQEQKENEAEEKQEELSSIESDVETLEAEVAELDEEMAETGRQIREKEEEIEETEARAEALRQEIAELEETIAERDEVLKERVRSMHQNGGGVNYLEVILGAQNFGDLIERISVLHNIASQDRSILEDHIADMERLEEAKTALEEELASLEEQRTDLESMQASLEEQAEQKNAVMESLQEKGYNLEANLLSIEEEKDLLAAQEQAAASELEEWEEEQRRLEEERRLEEQRKKEEAERRAREEAAAEREREQAAEQEASAAAEEAEEEASPEPAASSSGGGAVFHRPADGSVSSHYNKNRTHPVTGEVRAHNGTDYDSSGGLNIYAAESGTVISAGRMSGYGNTVLVSHVIDGKPYTTLYAHLADMSVSAGDRVGRGERIATMGTTGVSTGVHLHFEVHPGGYAGGSSAVNPMSYLP</sequence>
<dbReference type="RefSeq" id="WP_105959077.1">
    <property type="nucleotide sequence ID" value="NZ_PVNS01000007.1"/>
</dbReference>
<dbReference type="Pfam" id="PF01551">
    <property type="entry name" value="Peptidase_M23"/>
    <property type="match status" value="1"/>
</dbReference>
<feature type="domain" description="M23ase beta-sheet core" evidence="4">
    <location>
        <begin position="350"/>
        <end position="442"/>
    </location>
</feature>
<dbReference type="Gene3D" id="2.70.70.10">
    <property type="entry name" value="Glucose Permease (Domain IIA)"/>
    <property type="match status" value="1"/>
</dbReference>
<dbReference type="PANTHER" id="PTHR21666:SF270">
    <property type="entry name" value="MUREIN HYDROLASE ACTIVATOR ENVC"/>
    <property type="match status" value="1"/>
</dbReference>
<dbReference type="InterPro" id="IPR050570">
    <property type="entry name" value="Cell_wall_metabolism_enzyme"/>
</dbReference>
<keyword evidence="7" id="KW-1185">Reference proteome</keyword>
<dbReference type="InterPro" id="IPR057309">
    <property type="entry name" value="PcsB_CC"/>
</dbReference>
<organism evidence="6 7">
    <name type="scientific">Alkalicoccus urumqiensis</name>
    <name type="common">Bacillus urumqiensis</name>
    <dbReference type="NCBI Taxonomy" id="1548213"/>
    <lineage>
        <taxon>Bacteria</taxon>
        <taxon>Bacillati</taxon>
        <taxon>Bacillota</taxon>
        <taxon>Bacilli</taxon>
        <taxon>Bacillales</taxon>
        <taxon>Bacillaceae</taxon>
        <taxon>Alkalicoccus</taxon>
    </lineage>
</organism>
<dbReference type="AlphaFoldDB" id="A0A2P6MH56"/>
<gene>
    <name evidence="6" type="ORF">C6I21_08775</name>
</gene>
<feature type="signal peptide" evidence="3">
    <location>
        <begin position="1"/>
        <end position="25"/>
    </location>
</feature>